<dbReference type="AlphaFoldDB" id="A0AA51YG22"/>
<evidence type="ECO:0000313" key="3">
    <source>
        <dbReference type="Proteomes" id="UP001183006"/>
    </source>
</evidence>
<dbReference type="GeneID" id="84230219"/>
<dbReference type="InterPro" id="IPR051888">
    <property type="entry name" value="UPF0148_domain"/>
</dbReference>
<dbReference type="PANTHER" id="PTHR16537:SF1">
    <property type="entry name" value="PROTEIN ZNRD2"/>
    <property type="match status" value="1"/>
</dbReference>
<dbReference type="Proteomes" id="UP001183006">
    <property type="component" value="Chromosome"/>
</dbReference>
<reference evidence="2" key="1">
    <citation type="submission" date="2023-08" db="EMBL/GenBank/DDBJ databases">
        <title>Methanolobus mangrovi sp. nov. and Methanolobus sediminis sp. nov, two novel methylotrophic methanogens isolated from mangrove sediments in China.</title>
        <authorList>
            <person name="Zhou J."/>
        </authorList>
    </citation>
    <scope>NUCLEOTIDE SEQUENCE</scope>
    <source>
        <strain evidence="2">FTZ2</strain>
    </source>
</reference>
<evidence type="ECO:0000313" key="2">
    <source>
        <dbReference type="EMBL" id="WMW21482.1"/>
    </source>
</evidence>
<organism evidence="2 3">
    <name type="scientific">Methanolobus mangrovi</name>
    <dbReference type="NCBI Taxonomy" id="3072977"/>
    <lineage>
        <taxon>Archaea</taxon>
        <taxon>Methanobacteriati</taxon>
        <taxon>Methanobacteriota</taxon>
        <taxon>Stenosarchaea group</taxon>
        <taxon>Methanomicrobia</taxon>
        <taxon>Methanosarcinales</taxon>
        <taxon>Methanosarcinaceae</taxon>
        <taxon>Methanolobus</taxon>
    </lineage>
</organism>
<accession>A0AA51YG22</accession>
<dbReference type="Pfam" id="PF06677">
    <property type="entry name" value="Auto_anti-p27"/>
    <property type="match status" value="1"/>
</dbReference>
<dbReference type="KEGG" id="mmav:RE476_08720"/>
<feature type="region of interest" description="Disordered" evidence="1">
    <location>
        <begin position="51"/>
        <end position="89"/>
    </location>
</feature>
<gene>
    <name evidence="2" type="ORF">RE476_08720</name>
</gene>
<keyword evidence="3" id="KW-1185">Reference proteome</keyword>
<name>A0AA51YG22_9EURY</name>
<dbReference type="PANTHER" id="PTHR16537">
    <property type="entry name" value="SJOEGREN SYNDROME/SCLERODERMA AUTOANTIGEN 1"/>
    <property type="match status" value="1"/>
</dbReference>
<protein>
    <submittedName>
        <fullName evidence="2">Sjogren's syndrome/scleroderma autoantigen 1 family protein</fullName>
    </submittedName>
</protein>
<dbReference type="InterPro" id="IPR009563">
    <property type="entry name" value="SSSCA1"/>
</dbReference>
<evidence type="ECO:0000256" key="1">
    <source>
        <dbReference type="SAM" id="MobiDB-lite"/>
    </source>
</evidence>
<sequence>MSNTDDDNIQKISKMLEIGGTMLAQHCDNCGAPLFRYQGRVLCPVCDDVRDPRGAGQPTSATISRPSPKPEPSPVKEKESPVAAVAGQALPEKRSKAEFAASAAPLQGSVLDLESLMINKMLAIAREMQDESDARRVTEYLDVIDRCMEIVVKMRNSL</sequence>
<proteinExistence type="predicted"/>
<dbReference type="EMBL" id="CP133594">
    <property type="protein sequence ID" value="WMW21482.1"/>
    <property type="molecule type" value="Genomic_DNA"/>
</dbReference>
<dbReference type="RefSeq" id="WP_309307268.1">
    <property type="nucleotide sequence ID" value="NZ_CP133594.1"/>
</dbReference>